<evidence type="ECO:0000256" key="1">
    <source>
        <dbReference type="ARBA" id="ARBA00007381"/>
    </source>
</evidence>
<keyword evidence="9" id="KW-1185">Reference proteome</keyword>
<proteinExistence type="inferred from homology"/>
<dbReference type="SUPFAM" id="SSF53067">
    <property type="entry name" value="Actin-like ATPase domain"/>
    <property type="match status" value="2"/>
</dbReference>
<dbReference type="Gene3D" id="3.30.420.40">
    <property type="match status" value="2"/>
</dbReference>
<evidence type="ECO:0000256" key="3">
    <source>
        <dbReference type="ARBA" id="ARBA00022840"/>
    </source>
</evidence>
<feature type="compositionally biased region" description="Low complexity" evidence="7">
    <location>
        <begin position="410"/>
        <end position="422"/>
    </location>
</feature>
<dbReference type="EMBL" id="SLWS01000025">
    <property type="protein sequence ID" value="TCO44219.1"/>
    <property type="molecule type" value="Genomic_DNA"/>
</dbReference>
<keyword evidence="3 6" id="KW-0067">ATP-binding</keyword>
<dbReference type="Pfam" id="PF00012">
    <property type="entry name" value="HSP70"/>
    <property type="match status" value="2"/>
</dbReference>
<accession>A0A4R2IK46</accession>
<keyword evidence="2 6" id="KW-0547">Nucleotide-binding</keyword>
<feature type="compositionally biased region" description="Basic and acidic residues" evidence="7">
    <location>
        <begin position="358"/>
        <end position="371"/>
    </location>
</feature>
<feature type="compositionally biased region" description="Pro residues" evidence="7">
    <location>
        <begin position="504"/>
        <end position="553"/>
    </location>
</feature>
<gene>
    <name evidence="8" type="ORF">EV192_12542</name>
</gene>
<feature type="region of interest" description="Disordered" evidence="7">
    <location>
        <begin position="350"/>
        <end position="376"/>
    </location>
</feature>
<reference evidence="8 9" key="1">
    <citation type="submission" date="2019-03" db="EMBL/GenBank/DDBJ databases">
        <title>Genomic Encyclopedia of Type Strains, Phase IV (KMG-IV): sequencing the most valuable type-strain genomes for metagenomic binning, comparative biology and taxonomic classification.</title>
        <authorList>
            <person name="Goeker M."/>
        </authorList>
    </citation>
    <scope>NUCLEOTIDE SEQUENCE [LARGE SCALE GENOMIC DNA]</scope>
    <source>
        <strain evidence="8 9">DSM 45934</strain>
    </source>
</reference>
<evidence type="ECO:0000256" key="5">
    <source>
        <dbReference type="ARBA" id="ARBA00023186"/>
    </source>
</evidence>
<dbReference type="PANTHER" id="PTHR19375">
    <property type="entry name" value="HEAT SHOCK PROTEIN 70KDA"/>
    <property type="match status" value="1"/>
</dbReference>
<dbReference type="InterPro" id="IPR043129">
    <property type="entry name" value="ATPase_NBD"/>
</dbReference>
<evidence type="ECO:0000256" key="6">
    <source>
        <dbReference type="RuleBase" id="RU003322"/>
    </source>
</evidence>
<dbReference type="PRINTS" id="PR00301">
    <property type="entry name" value="HEATSHOCK70"/>
</dbReference>
<evidence type="ECO:0000256" key="2">
    <source>
        <dbReference type="ARBA" id="ARBA00022741"/>
    </source>
</evidence>
<dbReference type="RefSeq" id="WP_132126467.1">
    <property type="nucleotide sequence ID" value="NZ_SLWS01000025.1"/>
</dbReference>
<evidence type="ECO:0000256" key="7">
    <source>
        <dbReference type="SAM" id="MobiDB-lite"/>
    </source>
</evidence>
<dbReference type="OrthoDB" id="9766019at2"/>
<dbReference type="InterPro" id="IPR013126">
    <property type="entry name" value="Hsp_70_fam"/>
</dbReference>
<dbReference type="Gene3D" id="3.90.640.10">
    <property type="entry name" value="Actin, Chain A, domain 4"/>
    <property type="match status" value="1"/>
</dbReference>
<evidence type="ECO:0000313" key="8">
    <source>
        <dbReference type="EMBL" id="TCO44219.1"/>
    </source>
</evidence>
<dbReference type="PROSITE" id="PS01036">
    <property type="entry name" value="HSP70_3"/>
    <property type="match status" value="1"/>
</dbReference>
<feature type="region of interest" description="Disordered" evidence="7">
    <location>
        <begin position="401"/>
        <end position="553"/>
    </location>
</feature>
<comment type="caution">
    <text evidence="8">The sequence shown here is derived from an EMBL/GenBank/DDBJ whole genome shotgun (WGS) entry which is preliminary data.</text>
</comment>
<evidence type="ECO:0000313" key="9">
    <source>
        <dbReference type="Proteomes" id="UP000295680"/>
    </source>
</evidence>
<sequence length="553" mass="57537">MPYRLGIDIGTTFTAAAVCRPGATVQSELVPLGTRSTSVPSVLFLDEDILVVGEAAERRAVTDPERVVRDFKRRMGDGTPILVGDRPYHAHDLVALLARWVVDRVTEREGSAPDSIAVTYPAAWGPHRESLLRNALDTAGVTATLLTEPQAAALQYASASRVEPGSTFAVYDLGGGTFDAVVVRKTAAGSFDLLGPAGGIDQLGGIDIDDAIVDHVLADLPEPSDPMVMARLRRDCTEAKEALSSDTETTIPVLEPRTQVRLCRAEFDKLVRPILDSTVHSLRRAIQSADVDPADLTSVLLVGGSSRIPLVSTLITSAIGRPVAVDADPKGVVALGAALAAHHAVAPPVETLPIPAPRRPDHDTTPPDLRRPRTHLRRTKIVLTTLAMLLLALAVFPSPFSSKTGTSPTNNPDQQPAGAANPPGTPPPGATQPGVTKKRTPGQPVTADKAPTATKDSPTPLNAPQPAPAEQVRAAAPNNAATPQPPPEATAEQAPAPREATSEAPPPPPPPPAPPVAAAPPPPPPTPESTPDAPPPPSTEPSPPPPTSNPPTS</sequence>
<evidence type="ECO:0000256" key="4">
    <source>
        <dbReference type="ARBA" id="ARBA00023016"/>
    </source>
</evidence>
<name>A0A4R2IK46_9PSEU</name>
<dbReference type="GO" id="GO:0005524">
    <property type="term" value="F:ATP binding"/>
    <property type="evidence" value="ECO:0007669"/>
    <property type="project" value="UniProtKB-KW"/>
</dbReference>
<keyword evidence="4" id="KW-0346">Stress response</keyword>
<organism evidence="8 9">
    <name type="scientific">Actinocrispum wychmicini</name>
    <dbReference type="NCBI Taxonomy" id="1213861"/>
    <lineage>
        <taxon>Bacteria</taxon>
        <taxon>Bacillati</taxon>
        <taxon>Actinomycetota</taxon>
        <taxon>Actinomycetes</taxon>
        <taxon>Pseudonocardiales</taxon>
        <taxon>Pseudonocardiaceae</taxon>
        <taxon>Actinocrispum</taxon>
    </lineage>
</organism>
<comment type="similarity">
    <text evidence="1 6">Belongs to the heat shock protein 70 family.</text>
</comment>
<feature type="compositionally biased region" description="Low complexity" evidence="7">
    <location>
        <begin position="489"/>
        <end position="503"/>
    </location>
</feature>
<protein>
    <submittedName>
        <fullName evidence="8">Hsp70 protein</fullName>
    </submittedName>
</protein>
<feature type="compositionally biased region" description="Low complexity" evidence="7">
    <location>
        <begin position="473"/>
        <end position="482"/>
    </location>
</feature>
<dbReference type="AlphaFoldDB" id="A0A4R2IK46"/>
<dbReference type="InterPro" id="IPR018181">
    <property type="entry name" value="Heat_shock_70_CS"/>
</dbReference>
<keyword evidence="5" id="KW-0143">Chaperone</keyword>
<dbReference type="GO" id="GO:0140662">
    <property type="term" value="F:ATP-dependent protein folding chaperone"/>
    <property type="evidence" value="ECO:0007669"/>
    <property type="project" value="InterPro"/>
</dbReference>
<dbReference type="Proteomes" id="UP000295680">
    <property type="component" value="Unassembled WGS sequence"/>
</dbReference>